<dbReference type="Pfam" id="PF13490">
    <property type="entry name" value="zf-HC2"/>
    <property type="match status" value="1"/>
</dbReference>
<keyword evidence="3" id="KW-1133">Transmembrane helix</keyword>
<keyword evidence="3" id="KW-0472">Membrane</keyword>
<name>A0ABX5LDA1_9MICO</name>
<reference evidence="5 6" key="1">
    <citation type="submission" date="2018-03" db="EMBL/GenBank/DDBJ databases">
        <title>Genomic Encyclopedia of Type Strains, Phase III (KMG-III): the genomes of soil and plant-associated and newly described type strains.</title>
        <authorList>
            <person name="Whitman W."/>
        </authorList>
    </citation>
    <scope>NUCLEOTIDE SEQUENCE [LARGE SCALE GENOMIC DNA]</scope>
    <source>
        <strain evidence="5 6">VKM Ac-1602</strain>
    </source>
</reference>
<dbReference type="RefSeq" id="WP_104265029.1">
    <property type="nucleotide sequence ID" value="NZ_QGDV01000004.1"/>
</dbReference>
<dbReference type="EMBL" id="QGDV01000004">
    <property type="protein sequence ID" value="PWJ64779.1"/>
    <property type="molecule type" value="Genomic_DNA"/>
</dbReference>
<evidence type="ECO:0000313" key="5">
    <source>
        <dbReference type="EMBL" id="PWJ64779.1"/>
    </source>
</evidence>
<sequence>MTNDPLSDEAHDDSFRDWDAAYLLGSLSAADRRAFELHLRGCPPCRESLAEFVPLPGLLAHLPQGEALRLLEEPDASTDESAPPALLARLAAAAESLRRRTRVRVAALVLAAAGVSAATAIALPLAVAPSLTPIETVGSTVSLAAAPGVPVEASVEFVPQQWGTRIDMDCSWGATAQQFAGSTGYVLYVTDTSGGTEAVGSWTSAPGTTMEPSLATGLPLSEIASVEVRLQDSDTVVLTGHP</sequence>
<proteinExistence type="predicted"/>
<comment type="caution">
    <text evidence="5">The sequence shown here is derived from an EMBL/GenBank/DDBJ whole genome shotgun (WGS) entry which is preliminary data.</text>
</comment>
<dbReference type="Proteomes" id="UP000245674">
    <property type="component" value="Unassembled WGS sequence"/>
</dbReference>
<dbReference type="Gene3D" id="1.10.10.1320">
    <property type="entry name" value="Anti-sigma factor, zinc-finger domain"/>
    <property type="match status" value="1"/>
</dbReference>
<evidence type="ECO:0000259" key="4">
    <source>
        <dbReference type="Pfam" id="PF13490"/>
    </source>
</evidence>
<dbReference type="InterPro" id="IPR041916">
    <property type="entry name" value="Anti_sigma_zinc_sf"/>
</dbReference>
<evidence type="ECO:0000256" key="3">
    <source>
        <dbReference type="SAM" id="Phobius"/>
    </source>
</evidence>
<organism evidence="5 6">
    <name type="scientific">Rathayibacter iranicus NCPPB 2253 = VKM Ac-1602</name>
    <dbReference type="NCBI Taxonomy" id="1328868"/>
    <lineage>
        <taxon>Bacteria</taxon>
        <taxon>Bacillati</taxon>
        <taxon>Actinomycetota</taxon>
        <taxon>Actinomycetes</taxon>
        <taxon>Micrococcales</taxon>
        <taxon>Microbacteriaceae</taxon>
        <taxon>Rathayibacter</taxon>
    </lineage>
</organism>
<keyword evidence="2" id="KW-0804">Transcription</keyword>
<accession>A0ABX5LDA1</accession>
<dbReference type="InterPro" id="IPR027383">
    <property type="entry name" value="Znf_put"/>
</dbReference>
<evidence type="ECO:0000256" key="1">
    <source>
        <dbReference type="ARBA" id="ARBA00023015"/>
    </source>
</evidence>
<gene>
    <name evidence="5" type="ORF">B0H03_104146</name>
</gene>
<feature type="transmembrane region" description="Helical" evidence="3">
    <location>
        <begin position="105"/>
        <end position="127"/>
    </location>
</feature>
<feature type="domain" description="Putative zinc-finger" evidence="4">
    <location>
        <begin position="21"/>
        <end position="46"/>
    </location>
</feature>
<keyword evidence="6" id="KW-1185">Reference proteome</keyword>
<protein>
    <submittedName>
        <fullName evidence="5">Zinc finger protein</fullName>
    </submittedName>
</protein>
<evidence type="ECO:0000313" key="6">
    <source>
        <dbReference type="Proteomes" id="UP000245674"/>
    </source>
</evidence>
<evidence type="ECO:0000256" key="2">
    <source>
        <dbReference type="ARBA" id="ARBA00023163"/>
    </source>
</evidence>
<keyword evidence="1" id="KW-0805">Transcription regulation</keyword>
<keyword evidence="3" id="KW-0812">Transmembrane</keyword>